<keyword evidence="4" id="KW-0732">Signal</keyword>
<dbReference type="PaxDb" id="8355-A0A1L8HS92"/>
<evidence type="ECO:0000313" key="7">
    <source>
        <dbReference type="Proteomes" id="UP000186698"/>
    </source>
</evidence>
<dbReference type="PANTHER" id="PTHR12015">
    <property type="entry name" value="SMALL INDUCIBLE CYTOKINE A"/>
    <property type="match status" value="1"/>
</dbReference>
<feature type="compositionally biased region" description="Basic residues" evidence="5">
    <location>
        <begin position="106"/>
        <end position="116"/>
    </location>
</feature>
<keyword evidence="4" id="KW-0964">Secreted</keyword>
<feature type="domain" description="Chemokine interleukin-8-like" evidence="6">
    <location>
        <begin position="30"/>
        <end position="90"/>
    </location>
</feature>
<dbReference type="GO" id="GO:0008009">
    <property type="term" value="F:chemokine activity"/>
    <property type="evidence" value="ECO:0007669"/>
    <property type="project" value="InterPro"/>
</dbReference>
<name>A0A1L8HS92_XENLA</name>
<dbReference type="Gene3D" id="2.40.50.40">
    <property type="match status" value="1"/>
</dbReference>
<dbReference type="InterPro" id="IPR039809">
    <property type="entry name" value="Chemokine_b/g/d"/>
</dbReference>
<gene>
    <name evidence="8" type="primary">LOC108707360</name>
</gene>
<comment type="similarity">
    <text evidence="1 4">Belongs to the intercrine beta (chemokine CC) family.</text>
</comment>
<keyword evidence="2 4" id="KW-0202">Cytokine</keyword>
<dbReference type="GO" id="GO:0005615">
    <property type="term" value="C:extracellular space"/>
    <property type="evidence" value="ECO:0007669"/>
    <property type="project" value="UniProtKB-KW"/>
</dbReference>
<feature type="signal peptide" evidence="4">
    <location>
        <begin position="1"/>
        <end position="18"/>
    </location>
</feature>
<sequence>MRPMWILLPLAVVSALLCDTVYLQGTGNITGDCCIATRDRRISSGVFKAYRIQSQNTGCPIAAVVLITKNNRSLCVTPGLSWVRKLMKRLDKMGQKSGKKEECGKRSKRKNLPTDE</sequence>
<keyword evidence="4" id="KW-0145">Chemotaxis</keyword>
<evidence type="ECO:0000259" key="6">
    <source>
        <dbReference type="SMART" id="SM00199"/>
    </source>
</evidence>
<feature type="region of interest" description="Disordered" evidence="5">
    <location>
        <begin position="92"/>
        <end position="116"/>
    </location>
</feature>
<dbReference type="OrthoDB" id="8900217at2759"/>
<dbReference type="Pfam" id="PF00048">
    <property type="entry name" value="IL8"/>
    <property type="match status" value="1"/>
</dbReference>
<dbReference type="Proteomes" id="UP000186698">
    <property type="component" value="Chromosome 1S"/>
</dbReference>
<feature type="compositionally biased region" description="Basic and acidic residues" evidence="5">
    <location>
        <begin position="92"/>
        <end position="105"/>
    </location>
</feature>
<evidence type="ECO:0000256" key="4">
    <source>
        <dbReference type="RuleBase" id="RU361150"/>
    </source>
</evidence>
<comment type="subcellular location">
    <subcellularLocation>
        <location evidence="4">Secreted</location>
    </subcellularLocation>
</comment>
<proteinExistence type="inferred from homology"/>
<dbReference type="AlphaFoldDB" id="A0A1L8HS92"/>
<dbReference type="CDD" id="cd00169">
    <property type="entry name" value="Chemokine"/>
    <property type="match status" value="1"/>
</dbReference>
<dbReference type="PROSITE" id="PS00472">
    <property type="entry name" value="SMALL_CYTOKINES_CC"/>
    <property type="match status" value="1"/>
</dbReference>
<protein>
    <recommendedName>
        <fullName evidence="4">C-C motif chemokine</fullName>
    </recommendedName>
</protein>
<dbReference type="KEGG" id="xla:108707360"/>
<organism evidence="7 8">
    <name type="scientific">Xenopus laevis</name>
    <name type="common">African clawed frog</name>
    <dbReference type="NCBI Taxonomy" id="8355"/>
    <lineage>
        <taxon>Eukaryota</taxon>
        <taxon>Metazoa</taxon>
        <taxon>Chordata</taxon>
        <taxon>Craniata</taxon>
        <taxon>Vertebrata</taxon>
        <taxon>Euteleostomi</taxon>
        <taxon>Amphibia</taxon>
        <taxon>Batrachia</taxon>
        <taxon>Anura</taxon>
        <taxon>Pipoidea</taxon>
        <taxon>Pipidae</taxon>
        <taxon>Xenopodinae</taxon>
        <taxon>Xenopus</taxon>
        <taxon>Xenopus</taxon>
    </lineage>
</organism>
<reference evidence="8" key="1">
    <citation type="submission" date="2025-08" db="UniProtKB">
        <authorList>
            <consortium name="RefSeq"/>
        </authorList>
    </citation>
    <scope>IDENTIFICATION</scope>
    <source>
        <strain evidence="8">J_2021</strain>
        <tissue evidence="8">Erythrocytes</tissue>
    </source>
</reference>
<dbReference type="InterPro" id="IPR001811">
    <property type="entry name" value="Chemokine_IL8-like_dom"/>
</dbReference>
<evidence type="ECO:0000256" key="1">
    <source>
        <dbReference type="ARBA" id="ARBA00010868"/>
    </source>
</evidence>
<evidence type="ECO:0000313" key="8">
    <source>
        <dbReference type="RefSeq" id="XP_041436616.1"/>
    </source>
</evidence>
<dbReference type="InterPro" id="IPR000827">
    <property type="entry name" value="Chemokine_CC_CS"/>
</dbReference>
<evidence type="ECO:0000256" key="5">
    <source>
        <dbReference type="SAM" id="MobiDB-lite"/>
    </source>
</evidence>
<feature type="chain" id="PRO_5035351962" description="C-C motif chemokine" evidence="4">
    <location>
        <begin position="19"/>
        <end position="116"/>
    </location>
</feature>
<dbReference type="STRING" id="8355.A0A1L8HS92"/>
<dbReference type="InterPro" id="IPR036048">
    <property type="entry name" value="Interleukin_8-like_sf"/>
</dbReference>
<evidence type="ECO:0000256" key="2">
    <source>
        <dbReference type="ARBA" id="ARBA00022514"/>
    </source>
</evidence>
<dbReference type="GeneID" id="108707360"/>
<accession>A0A1L8HS92</accession>
<dbReference type="SUPFAM" id="SSF54117">
    <property type="entry name" value="Interleukin 8-like chemokines"/>
    <property type="match status" value="1"/>
</dbReference>
<dbReference type="GO" id="GO:0006955">
    <property type="term" value="P:immune response"/>
    <property type="evidence" value="ECO:0007669"/>
    <property type="project" value="InterPro"/>
</dbReference>
<dbReference type="RefSeq" id="XP_041436616.1">
    <property type="nucleotide sequence ID" value="XM_041580682.1"/>
</dbReference>
<keyword evidence="3" id="KW-1015">Disulfide bond</keyword>
<keyword evidence="7" id="KW-1185">Reference proteome</keyword>
<evidence type="ECO:0000256" key="3">
    <source>
        <dbReference type="ARBA" id="ARBA00023157"/>
    </source>
</evidence>
<dbReference type="OMA" id="CIATRDR"/>
<dbReference type="SMART" id="SM00199">
    <property type="entry name" value="SCY"/>
    <property type="match status" value="1"/>
</dbReference>